<keyword evidence="3" id="KW-0521">NADP</keyword>
<organism evidence="14 15">
    <name type="scientific">Bradyrhizobium cytisi</name>
    <dbReference type="NCBI Taxonomy" id="515489"/>
    <lineage>
        <taxon>Bacteria</taxon>
        <taxon>Pseudomonadati</taxon>
        <taxon>Pseudomonadota</taxon>
        <taxon>Alphaproteobacteria</taxon>
        <taxon>Hyphomicrobiales</taxon>
        <taxon>Nitrobacteraceae</taxon>
        <taxon>Bradyrhizobium</taxon>
    </lineage>
</organism>
<dbReference type="OrthoDB" id="4331787at2"/>
<evidence type="ECO:0000256" key="3">
    <source>
        <dbReference type="ARBA" id="ARBA00022857"/>
    </source>
</evidence>
<evidence type="ECO:0000256" key="6">
    <source>
        <dbReference type="ARBA" id="ARBA00023027"/>
    </source>
</evidence>
<protein>
    <recommendedName>
        <fullName evidence="9">4-hydroxy-tetrahydrodipicolinate reductase</fullName>
        <ecNumber evidence="9">1.17.1.8</ecNumber>
    </recommendedName>
</protein>
<keyword evidence="4" id="KW-0220">Diaminopimelate biosynthesis</keyword>
<comment type="catalytic activity">
    <reaction evidence="10">
        <text>(S)-2,3,4,5-tetrahydrodipicolinate + NADP(+) + H2O = (2S,4S)-4-hydroxy-2,3,4,5-tetrahydrodipicolinate + NADPH + H(+)</text>
        <dbReference type="Rhea" id="RHEA:35331"/>
        <dbReference type="ChEBI" id="CHEBI:15377"/>
        <dbReference type="ChEBI" id="CHEBI:15378"/>
        <dbReference type="ChEBI" id="CHEBI:16845"/>
        <dbReference type="ChEBI" id="CHEBI:57783"/>
        <dbReference type="ChEBI" id="CHEBI:58349"/>
        <dbReference type="ChEBI" id="CHEBI:67139"/>
        <dbReference type="EC" id="1.17.1.8"/>
    </reaction>
</comment>
<evidence type="ECO:0000256" key="7">
    <source>
        <dbReference type="ARBA" id="ARBA00023154"/>
    </source>
</evidence>
<evidence type="ECO:0000256" key="9">
    <source>
        <dbReference type="ARBA" id="ARBA00038983"/>
    </source>
</evidence>
<evidence type="ECO:0000256" key="2">
    <source>
        <dbReference type="ARBA" id="ARBA00022605"/>
    </source>
</evidence>
<dbReference type="Gene3D" id="3.40.50.720">
    <property type="entry name" value="NAD(P)-binding Rossmann-like Domain"/>
    <property type="match status" value="1"/>
</dbReference>
<evidence type="ECO:0000259" key="13">
    <source>
        <dbReference type="Pfam" id="PF05173"/>
    </source>
</evidence>
<comment type="pathway">
    <text evidence="8">Amino-acid biosynthesis; L-lysine biosynthesis via DAP pathway; (S)-tetrahydrodipicolinate from L-aspartate: step 4/4.</text>
</comment>
<evidence type="ECO:0000256" key="1">
    <source>
        <dbReference type="ARBA" id="ARBA00006642"/>
    </source>
</evidence>
<dbReference type="InterPro" id="IPR000846">
    <property type="entry name" value="DapB_N"/>
</dbReference>
<evidence type="ECO:0000256" key="4">
    <source>
        <dbReference type="ARBA" id="ARBA00022915"/>
    </source>
</evidence>
<evidence type="ECO:0000256" key="11">
    <source>
        <dbReference type="ARBA" id="ARBA00049396"/>
    </source>
</evidence>
<dbReference type="InterPro" id="IPR022663">
    <property type="entry name" value="DapB_C"/>
</dbReference>
<name>A0A5S4WUV8_9BRAD</name>
<evidence type="ECO:0000259" key="12">
    <source>
        <dbReference type="Pfam" id="PF01113"/>
    </source>
</evidence>
<dbReference type="EC" id="1.17.1.8" evidence="9"/>
<dbReference type="InterPro" id="IPR023940">
    <property type="entry name" value="DHDPR_bac"/>
</dbReference>
<keyword evidence="15" id="KW-1185">Reference proteome</keyword>
<reference evidence="14 15" key="1">
    <citation type="submission" date="2019-08" db="EMBL/GenBank/DDBJ databases">
        <title>Bradyrhizobium hipponensis sp. nov., a rhizobium isolated from a Lupinus angustifolius root nodule in Tunisia.</title>
        <authorList>
            <person name="Off K."/>
            <person name="Rejili M."/>
            <person name="Mars M."/>
            <person name="Brachmann A."/>
            <person name="Marin M."/>
        </authorList>
    </citation>
    <scope>NUCLEOTIDE SEQUENCE [LARGE SCALE GENOMIC DNA]</scope>
    <source>
        <strain evidence="14 15">CTAW11</strain>
    </source>
</reference>
<evidence type="ECO:0000256" key="5">
    <source>
        <dbReference type="ARBA" id="ARBA00023002"/>
    </source>
</evidence>
<evidence type="ECO:0000313" key="15">
    <source>
        <dbReference type="Proteomes" id="UP000324853"/>
    </source>
</evidence>
<dbReference type="GO" id="GO:0019877">
    <property type="term" value="P:diaminopimelate biosynthetic process"/>
    <property type="evidence" value="ECO:0007669"/>
    <property type="project" value="UniProtKB-KW"/>
</dbReference>
<evidence type="ECO:0000256" key="8">
    <source>
        <dbReference type="ARBA" id="ARBA00037922"/>
    </source>
</evidence>
<proteinExistence type="inferred from homology"/>
<dbReference type="Pfam" id="PF05173">
    <property type="entry name" value="DapB_C"/>
    <property type="match status" value="1"/>
</dbReference>
<feature type="domain" description="Dihydrodipicolinate reductase N-terminal" evidence="12">
    <location>
        <begin position="33"/>
        <end position="102"/>
    </location>
</feature>
<dbReference type="PANTHER" id="PTHR20836:SF0">
    <property type="entry name" value="4-HYDROXY-TETRAHYDRODIPICOLINATE REDUCTASE 1, CHLOROPLASTIC-RELATED"/>
    <property type="match status" value="1"/>
</dbReference>
<dbReference type="Proteomes" id="UP000324853">
    <property type="component" value="Unassembled WGS sequence"/>
</dbReference>
<accession>A0A5S4WUV8</accession>
<feature type="domain" description="Dihydrodipicolinate reductase C-terminal" evidence="13">
    <location>
        <begin position="112"/>
        <end position="226"/>
    </location>
</feature>
<evidence type="ECO:0000313" key="14">
    <source>
        <dbReference type="EMBL" id="TYL85816.1"/>
    </source>
</evidence>
<gene>
    <name evidence="14" type="ORF">FXB38_09745</name>
</gene>
<dbReference type="SUPFAM" id="SSF55347">
    <property type="entry name" value="Glyceraldehyde-3-phosphate dehydrogenase-like, C-terminal domain"/>
    <property type="match status" value="1"/>
</dbReference>
<dbReference type="PANTHER" id="PTHR20836">
    <property type="entry name" value="DIHYDRODIPICOLINATE REDUCTASE"/>
    <property type="match status" value="1"/>
</dbReference>
<dbReference type="EMBL" id="VSSR01000016">
    <property type="protein sequence ID" value="TYL85816.1"/>
    <property type="molecule type" value="Genomic_DNA"/>
</dbReference>
<dbReference type="InterPro" id="IPR036291">
    <property type="entry name" value="NAD(P)-bd_dom_sf"/>
</dbReference>
<dbReference type="RefSeq" id="WP_148750647.1">
    <property type="nucleotide sequence ID" value="NZ_VSSR01000016.1"/>
</dbReference>
<keyword evidence="7" id="KW-0457">Lysine biosynthesis</keyword>
<dbReference type="SUPFAM" id="SSF51735">
    <property type="entry name" value="NAD(P)-binding Rossmann-fold domains"/>
    <property type="match status" value="1"/>
</dbReference>
<keyword evidence="6" id="KW-0520">NAD</keyword>
<dbReference type="Pfam" id="PF01113">
    <property type="entry name" value="DapB_N"/>
    <property type="match status" value="1"/>
</dbReference>
<dbReference type="GO" id="GO:0009089">
    <property type="term" value="P:lysine biosynthetic process via diaminopimelate"/>
    <property type="evidence" value="ECO:0007669"/>
    <property type="project" value="InterPro"/>
</dbReference>
<evidence type="ECO:0000256" key="10">
    <source>
        <dbReference type="ARBA" id="ARBA00049080"/>
    </source>
</evidence>
<dbReference type="GO" id="GO:0008839">
    <property type="term" value="F:4-hydroxy-tetrahydrodipicolinate reductase"/>
    <property type="evidence" value="ECO:0007669"/>
    <property type="project" value="UniProtKB-EC"/>
</dbReference>
<comment type="catalytic activity">
    <reaction evidence="11">
        <text>(S)-2,3,4,5-tetrahydrodipicolinate + NAD(+) + H2O = (2S,4S)-4-hydroxy-2,3,4,5-tetrahydrodipicolinate + NADH + H(+)</text>
        <dbReference type="Rhea" id="RHEA:35323"/>
        <dbReference type="ChEBI" id="CHEBI:15377"/>
        <dbReference type="ChEBI" id="CHEBI:15378"/>
        <dbReference type="ChEBI" id="CHEBI:16845"/>
        <dbReference type="ChEBI" id="CHEBI:57540"/>
        <dbReference type="ChEBI" id="CHEBI:57945"/>
        <dbReference type="ChEBI" id="CHEBI:67139"/>
        <dbReference type="EC" id="1.17.1.8"/>
    </reaction>
</comment>
<keyword evidence="2" id="KW-0028">Amino-acid biosynthesis</keyword>
<comment type="similarity">
    <text evidence="1">Belongs to the DapB family.</text>
</comment>
<dbReference type="Gene3D" id="3.30.360.10">
    <property type="entry name" value="Dihydrodipicolinate Reductase, domain 2"/>
    <property type="match status" value="1"/>
</dbReference>
<dbReference type="AlphaFoldDB" id="A0A5S4WUV8"/>
<sequence length="241" mass="25684">MNESPLIVGIVGSTGRLGMAIADECTRCGVRLGLRASSSGWRIDTAPHVLVDATAPSALLDTIGYCRETGTALIYAVSSVPSDAYRTLVELSRQVPVVIADNLSIGHWLQVSLVRTIARLSAGFERQPRMSVLERHPVTKRDRPSASAGSLARSWAELAVTYSHGEIVSQRAGAPVSDHMVTFDLPGASLSISHSVADLRAAASGFLAAARYAFERSPGLATMFDVYAGLYEPVRSTLEKS</sequence>
<dbReference type="PIRSF" id="PIRSF000161">
    <property type="entry name" value="DHPR"/>
    <property type="match status" value="1"/>
</dbReference>
<comment type="caution">
    <text evidence="14">The sequence shown here is derived from an EMBL/GenBank/DDBJ whole genome shotgun (WGS) entry which is preliminary data.</text>
</comment>
<keyword evidence="5" id="KW-0560">Oxidoreductase</keyword>